<dbReference type="STRING" id="1121429.SAMN02745133_01080"/>
<evidence type="ECO:0000313" key="1">
    <source>
        <dbReference type="EMBL" id="SHE75354.1"/>
    </source>
</evidence>
<dbReference type="Gene3D" id="3.40.50.1980">
    <property type="entry name" value="Nitrogenase molybdenum iron protein domain"/>
    <property type="match status" value="2"/>
</dbReference>
<reference evidence="2" key="1">
    <citation type="submission" date="2016-11" db="EMBL/GenBank/DDBJ databases">
        <authorList>
            <person name="Varghese N."/>
            <person name="Submissions S."/>
        </authorList>
    </citation>
    <scope>NUCLEOTIDE SEQUENCE [LARGE SCALE GENOMIC DNA]</scope>
    <source>
        <strain evidence="2">DSM 12395</strain>
    </source>
</reference>
<organism evidence="1 2">
    <name type="scientific">Desulforamulus putei DSM 12395</name>
    <dbReference type="NCBI Taxonomy" id="1121429"/>
    <lineage>
        <taxon>Bacteria</taxon>
        <taxon>Bacillati</taxon>
        <taxon>Bacillota</taxon>
        <taxon>Clostridia</taxon>
        <taxon>Eubacteriales</taxon>
        <taxon>Peptococcaceae</taxon>
        <taxon>Desulforamulus</taxon>
    </lineage>
</organism>
<proteinExistence type="predicted"/>
<keyword evidence="2" id="KW-1185">Reference proteome</keyword>
<dbReference type="EMBL" id="FQUY01000005">
    <property type="protein sequence ID" value="SHE75354.1"/>
    <property type="molecule type" value="Genomic_DNA"/>
</dbReference>
<dbReference type="PROSITE" id="PS51257">
    <property type="entry name" value="PROKAR_LIPOPROTEIN"/>
    <property type="match status" value="1"/>
</dbReference>
<name>A0A1M4W250_9FIRM</name>
<evidence type="ECO:0000313" key="2">
    <source>
        <dbReference type="Proteomes" id="UP000184148"/>
    </source>
</evidence>
<protein>
    <submittedName>
        <fullName evidence="1">Uncharacterized protein</fullName>
    </submittedName>
</protein>
<gene>
    <name evidence="1" type="ORF">SAMN02745133_01080</name>
</gene>
<sequence length="140" mass="15902">MTSYRFIHIFALFLVILSPWFLGGCTAGKDYTGNKGSRDKMTVYTTIYPLYDFAAKVGGDKIKIKTILSSWPERKRSGIFSRKLLSVLKWRRPWPVSCAKTLVLNPMDGLTGEDIAAGRDYLYIMRENLKNLKMALGVNL</sequence>
<dbReference type="AlphaFoldDB" id="A0A1M4W250"/>
<dbReference type="Proteomes" id="UP000184148">
    <property type="component" value="Unassembled WGS sequence"/>
</dbReference>
<dbReference type="SUPFAM" id="SSF53807">
    <property type="entry name" value="Helical backbone' metal receptor"/>
    <property type="match status" value="1"/>
</dbReference>
<accession>A0A1M4W250</accession>
<dbReference type="RefSeq" id="WP_073236883.1">
    <property type="nucleotide sequence ID" value="NZ_FQUY01000005.1"/>
</dbReference>
<dbReference type="OrthoDB" id="9810636at2"/>